<reference evidence="1 2" key="1">
    <citation type="submission" date="2017-11" db="EMBL/GenBank/DDBJ databases">
        <title>Genomic Encyclopedia of Type Strains, Phase III (KMG-III): the genomes of soil and plant-associated and newly described type strains.</title>
        <authorList>
            <person name="Whitman W."/>
        </authorList>
    </citation>
    <scope>NUCLEOTIDE SEQUENCE [LARGE SCALE GENOMIC DNA]</scope>
    <source>
        <strain evidence="1 2">UB-Domo-W1</strain>
    </source>
</reference>
<sequence>MISQKKPSVVIVVGSAPDASRYTLWDKSTHTIAVINNAWRIRSDWDYLVFPEDFPPENAPTIIQASQRLIVAKDFVPTQNAYGGFVYGGGTMAYTAAYWVLGALKPDVMAFIGCDMVYPSDGSQTHFYGNGAPDPLRDDVTLQSLEAKSNRLLALAVGQQCLCVNLSDQPASRLMFPRMSIDQLQALTEQDFNQHLKNLQDQLDQQHIQAALASEEKLGYFVESGRYWEEAHLLSRVELAKIDDQWMAVQPKQPTYKTG</sequence>
<dbReference type="OrthoDB" id="8890261at2"/>
<dbReference type="AlphaFoldDB" id="A0A2M8VZP8"/>
<dbReference type="EMBL" id="PGTX01000001">
    <property type="protein sequence ID" value="PJI83333.1"/>
    <property type="molecule type" value="Genomic_DNA"/>
</dbReference>
<accession>A0A2M8VZP8</accession>
<gene>
    <name evidence="1" type="ORF">B0G85_0730</name>
</gene>
<dbReference type="Proteomes" id="UP000229366">
    <property type="component" value="Unassembled WGS sequence"/>
</dbReference>
<proteinExistence type="predicted"/>
<evidence type="ECO:0000313" key="2">
    <source>
        <dbReference type="Proteomes" id="UP000229366"/>
    </source>
</evidence>
<name>A0A2M8VZP8_9BURK</name>
<comment type="caution">
    <text evidence="1">The sequence shown here is derived from an EMBL/GenBank/DDBJ whole genome shotgun (WGS) entry which is preliminary data.</text>
</comment>
<keyword evidence="2" id="KW-1185">Reference proteome</keyword>
<organism evidence="1 2">
    <name type="scientific">Polynucleobacter brandtiae</name>
    <dbReference type="NCBI Taxonomy" id="1938816"/>
    <lineage>
        <taxon>Bacteria</taxon>
        <taxon>Pseudomonadati</taxon>
        <taxon>Pseudomonadota</taxon>
        <taxon>Betaproteobacteria</taxon>
        <taxon>Burkholderiales</taxon>
        <taxon>Burkholderiaceae</taxon>
        <taxon>Polynucleobacter</taxon>
    </lineage>
</organism>
<dbReference type="RefSeq" id="WP_100379044.1">
    <property type="nucleotide sequence ID" value="NZ_CBCSBW010000001.1"/>
</dbReference>
<evidence type="ECO:0000313" key="1">
    <source>
        <dbReference type="EMBL" id="PJI83333.1"/>
    </source>
</evidence>
<protein>
    <submittedName>
        <fullName evidence="1">Uncharacterized protein</fullName>
    </submittedName>
</protein>